<dbReference type="InterPro" id="IPR044554">
    <property type="entry name" value="ANAPC2"/>
</dbReference>
<dbReference type="PANTHER" id="PTHR45957">
    <property type="entry name" value="ANAPHASE-PROMOTING COMPLEX SUBUNIT 2"/>
    <property type="match status" value="1"/>
</dbReference>
<evidence type="ECO:0000259" key="1">
    <source>
        <dbReference type="SMART" id="SM01013"/>
    </source>
</evidence>
<dbReference type="Proteomes" id="UP000815325">
    <property type="component" value="Unassembled WGS sequence"/>
</dbReference>
<dbReference type="InterPro" id="IPR014786">
    <property type="entry name" value="ANAPC2_C"/>
</dbReference>
<dbReference type="SUPFAM" id="SSF46785">
    <property type="entry name" value="Winged helix' DNA-binding domain"/>
    <property type="match status" value="1"/>
</dbReference>
<dbReference type="SUPFAM" id="SSF75632">
    <property type="entry name" value="Cullin homology domain"/>
    <property type="match status" value="1"/>
</dbReference>
<dbReference type="PANTHER" id="PTHR45957:SF1">
    <property type="entry name" value="ANAPHASE-PROMOTING COMPLEX SUBUNIT 2"/>
    <property type="match status" value="1"/>
</dbReference>
<organism evidence="2 3">
    <name type="scientific">Dunaliella salina</name>
    <name type="common">Green alga</name>
    <name type="synonym">Protococcus salinus</name>
    <dbReference type="NCBI Taxonomy" id="3046"/>
    <lineage>
        <taxon>Eukaryota</taxon>
        <taxon>Viridiplantae</taxon>
        <taxon>Chlorophyta</taxon>
        <taxon>core chlorophytes</taxon>
        <taxon>Chlorophyceae</taxon>
        <taxon>CS clade</taxon>
        <taxon>Chlamydomonadales</taxon>
        <taxon>Dunaliellaceae</taxon>
        <taxon>Dunaliella</taxon>
    </lineage>
</organism>
<accession>A0ABQ7GER6</accession>
<sequence>MRGQVAVGDVVVDFCVSPVLASILAPFQHHEALTAEQLAAAVNLPVPLVRRRALFWVNHGILLGAYRRATVLHPSMHGCRVEDLGLEEDAPTQLPTAIDSLVLELGPYEPYIMGMLTNYGGLPLDRLHAMLKLFVVSPKYDKSTEQLAGFLSHLATQEKLIVDNGVWKKKPAPSKPSEN</sequence>
<dbReference type="Gene3D" id="1.10.10.10">
    <property type="entry name" value="Winged helix-like DNA-binding domain superfamily/Winged helix DNA-binding domain"/>
    <property type="match status" value="1"/>
</dbReference>
<evidence type="ECO:0000313" key="2">
    <source>
        <dbReference type="EMBL" id="KAF5833089.1"/>
    </source>
</evidence>
<dbReference type="Gene3D" id="3.30.230.130">
    <property type="entry name" value="Cullin, Chain C, Domain 2"/>
    <property type="match status" value="1"/>
</dbReference>
<dbReference type="InterPro" id="IPR036388">
    <property type="entry name" value="WH-like_DNA-bd_sf"/>
</dbReference>
<proteinExistence type="predicted"/>
<evidence type="ECO:0000313" key="3">
    <source>
        <dbReference type="Proteomes" id="UP000815325"/>
    </source>
</evidence>
<dbReference type="SMART" id="SM01013">
    <property type="entry name" value="APC2"/>
    <property type="match status" value="1"/>
</dbReference>
<dbReference type="InterPro" id="IPR036317">
    <property type="entry name" value="Cullin_homology_sf"/>
</dbReference>
<reference evidence="2" key="1">
    <citation type="submission" date="2017-08" db="EMBL/GenBank/DDBJ databases">
        <authorList>
            <person name="Polle J.E."/>
            <person name="Barry K."/>
            <person name="Cushman J."/>
            <person name="Schmutz J."/>
            <person name="Tran D."/>
            <person name="Hathwaick L.T."/>
            <person name="Yim W.C."/>
            <person name="Jenkins J."/>
            <person name="Mckie-Krisberg Z.M."/>
            <person name="Prochnik S."/>
            <person name="Lindquist E."/>
            <person name="Dockter R.B."/>
            <person name="Adam C."/>
            <person name="Molina H."/>
            <person name="Bunkerborg J."/>
            <person name="Jin E."/>
            <person name="Buchheim M."/>
            <person name="Magnuson J."/>
        </authorList>
    </citation>
    <scope>NUCLEOTIDE SEQUENCE</scope>
    <source>
        <strain evidence="2">CCAP 19/18</strain>
    </source>
</reference>
<gene>
    <name evidence="2" type="ORF">DUNSADRAFT_10708</name>
</gene>
<dbReference type="Pfam" id="PF08672">
    <property type="entry name" value="ANAPC2"/>
    <property type="match status" value="1"/>
</dbReference>
<name>A0ABQ7GER6_DUNSA</name>
<protein>
    <submittedName>
        <fullName evidence="2">Anaphase-promoting complex subunit</fullName>
    </submittedName>
</protein>
<feature type="domain" description="Anaphase-promoting complex subunit 2 C-terminal" evidence="1">
    <location>
        <begin position="111"/>
        <end position="169"/>
    </location>
</feature>
<comment type="caution">
    <text evidence="2">The sequence shown here is derived from an EMBL/GenBank/DDBJ whole genome shotgun (WGS) entry which is preliminary data.</text>
</comment>
<dbReference type="InterPro" id="IPR036390">
    <property type="entry name" value="WH_DNA-bd_sf"/>
</dbReference>
<dbReference type="EMBL" id="MU069831">
    <property type="protein sequence ID" value="KAF5833089.1"/>
    <property type="molecule type" value="Genomic_DNA"/>
</dbReference>
<keyword evidence="3" id="KW-1185">Reference proteome</keyword>